<accession>C4WTK8</accession>
<evidence type="ECO:0000259" key="10">
    <source>
        <dbReference type="Pfam" id="PF01243"/>
    </source>
</evidence>
<evidence type="ECO:0000256" key="8">
    <source>
        <dbReference type="ARBA" id="ARBA00022643"/>
    </source>
</evidence>
<keyword evidence="9" id="KW-0560">Oxidoreductase</keyword>
<keyword evidence="7" id="KW-0285">Flavoprotein</keyword>
<dbReference type="InterPro" id="IPR000659">
    <property type="entry name" value="Pyridox_Oxase"/>
</dbReference>
<evidence type="ECO:0000256" key="1">
    <source>
        <dbReference type="ARBA" id="ARBA00001917"/>
    </source>
</evidence>
<evidence type="ECO:0000256" key="4">
    <source>
        <dbReference type="ARBA" id="ARBA00005037"/>
    </source>
</evidence>
<dbReference type="Gene3D" id="2.30.110.10">
    <property type="entry name" value="Electron Transport, Fmn-binding Protein, Chain A"/>
    <property type="match status" value="1"/>
</dbReference>
<dbReference type="OrthoDB" id="303614at2759"/>
<dbReference type="Pfam" id="PF01243">
    <property type="entry name" value="PNPOx_N"/>
    <property type="match status" value="1"/>
</dbReference>
<evidence type="ECO:0000256" key="7">
    <source>
        <dbReference type="ARBA" id="ARBA00022630"/>
    </source>
</evidence>
<dbReference type="AlphaFoldDB" id="C4WTK8"/>
<dbReference type="GO" id="GO:0008615">
    <property type="term" value="P:pyridoxine biosynthetic process"/>
    <property type="evidence" value="ECO:0007669"/>
    <property type="project" value="InterPro"/>
</dbReference>
<dbReference type="InterPro" id="IPR011576">
    <property type="entry name" value="Pyridox_Oxase_N"/>
</dbReference>
<evidence type="ECO:0000256" key="5">
    <source>
        <dbReference type="ARBA" id="ARBA00007301"/>
    </source>
</evidence>
<comment type="function">
    <text evidence="2">Catalyzes the oxidation of either pyridoxine 5'-phosphate (PNP) or pyridoxamine 5'-phosphate (PMP) into pyridoxal 5'-phosphate (PLP).</text>
</comment>
<comment type="similarity">
    <text evidence="5">Belongs to the pyridoxamine 5'-phosphate oxidase family.</text>
</comment>
<gene>
    <name evidence="11" type="primary">ACYPI005823</name>
</gene>
<reference evidence="11" key="1">
    <citation type="submission" date="2009-06" db="EMBL/GenBank/DDBJ databases">
        <title>A full-length cDNA resource of the pea aphid, Acyrthosiphon pisum.</title>
        <authorList>
            <person name="Shigenobu S."/>
            <person name="Nakabachi A."/>
            <person name="Richards S."/>
        </authorList>
    </citation>
    <scope>NUCLEOTIDE SEQUENCE</scope>
    <source>
        <strain evidence="11">LSR1</strain>
        <tissue evidence="11">Whole body</tissue>
    </source>
</reference>
<evidence type="ECO:0000313" key="11">
    <source>
        <dbReference type="EMBL" id="BAH71228.1"/>
    </source>
</evidence>
<protein>
    <recommendedName>
        <fullName evidence="6">pyridoxal 5'-phosphate synthase</fullName>
        <ecNumber evidence="6">1.4.3.5</ecNumber>
    </recommendedName>
</protein>
<evidence type="ECO:0000256" key="9">
    <source>
        <dbReference type="ARBA" id="ARBA00023002"/>
    </source>
</evidence>
<name>C4WTK8_ACYPI</name>
<dbReference type="PANTHER" id="PTHR10851">
    <property type="entry name" value="PYRIDOXINE-5-PHOSPHATE OXIDASE"/>
    <property type="match status" value="1"/>
</dbReference>
<dbReference type="GO" id="GO:0010181">
    <property type="term" value="F:FMN binding"/>
    <property type="evidence" value="ECO:0007669"/>
    <property type="project" value="InterPro"/>
</dbReference>
<keyword evidence="8" id="KW-0288">FMN</keyword>
<comment type="cofactor">
    <cofactor evidence="1">
        <name>FMN</name>
        <dbReference type="ChEBI" id="CHEBI:58210"/>
    </cofactor>
</comment>
<dbReference type="GO" id="GO:0004733">
    <property type="term" value="F:pyridoxamine phosphate oxidase activity"/>
    <property type="evidence" value="ECO:0007669"/>
    <property type="project" value="UniProtKB-EC"/>
</dbReference>
<dbReference type="InterPro" id="IPR012349">
    <property type="entry name" value="Split_barrel_FMN-bd"/>
</dbReference>
<sequence>MLNVKSLPSFVGRLATSNATLNTRSLSSLRQAEVDAFHEHSGLHKINTTSKNPIDIFSKWYSEHMAANGSMTSAKAFSLATVSNTGKVSCRSLILRRLDEDGFVMMTDGRSRKSKDLAENPQASMLFFVVRPNIR</sequence>
<dbReference type="UniPathway" id="UPA01068">
    <property type="reaction ID" value="UER00304"/>
</dbReference>
<evidence type="ECO:0000256" key="6">
    <source>
        <dbReference type="ARBA" id="ARBA00012801"/>
    </source>
</evidence>
<evidence type="ECO:0000256" key="3">
    <source>
        <dbReference type="ARBA" id="ARBA00004738"/>
    </source>
</evidence>
<evidence type="ECO:0000256" key="2">
    <source>
        <dbReference type="ARBA" id="ARBA00003691"/>
    </source>
</evidence>
<organism evidence="11">
    <name type="scientific">Acyrthosiphon pisum</name>
    <name type="common">Pea aphid</name>
    <dbReference type="NCBI Taxonomy" id="7029"/>
    <lineage>
        <taxon>Eukaryota</taxon>
        <taxon>Metazoa</taxon>
        <taxon>Ecdysozoa</taxon>
        <taxon>Arthropoda</taxon>
        <taxon>Hexapoda</taxon>
        <taxon>Insecta</taxon>
        <taxon>Pterygota</taxon>
        <taxon>Neoptera</taxon>
        <taxon>Paraneoptera</taxon>
        <taxon>Hemiptera</taxon>
        <taxon>Sternorrhyncha</taxon>
        <taxon>Aphidomorpha</taxon>
        <taxon>Aphidoidea</taxon>
        <taxon>Aphididae</taxon>
        <taxon>Macrosiphini</taxon>
        <taxon>Acyrthosiphon</taxon>
    </lineage>
</organism>
<feature type="domain" description="Pyridoxamine 5'-phosphate oxidase N-terminal" evidence="10">
    <location>
        <begin position="72"/>
        <end position="128"/>
    </location>
</feature>
<comment type="pathway">
    <text evidence="4">Cofactor metabolism; pyridoxal 5'-phosphate salvage; pyridoxal 5'-phosphate from pyridoxine 5'-phosphate: step 1/1.</text>
</comment>
<dbReference type="PANTHER" id="PTHR10851:SF0">
    <property type="entry name" value="PYRIDOXINE-5'-PHOSPHATE OXIDASE"/>
    <property type="match status" value="1"/>
</dbReference>
<dbReference type="SUPFAM" id="SSF50475">
    <property type="entry name" value="FMN-binding split barrel"/>
    <property type="match status" value="1"/>
</dbReference>
<dbReference type="EMBL" id="AK340660">
    <property type="protein sequence ID" value="BAH71228.1"/>
    <property type="molecule type" value="mRNA"/>
</dbReference>
<proteinExistence type="evidence at transcript level"/>
<comment type="pathway">
    <text evidence="3">Cofactor metabolism; pyridoxal 5'-phosphate salvage; pyridoxal 5'-phosphate from pyridoxamine 5'-phosphate: step 1/1.</text>
</comment>
<dbReference type="EC" id="1.4.3.5" evidence="6"/>